<evidence type="ECO:0000256" key="6">
    <source>
        <dbReference type="ARBA" id="ARBA00022917"/>
    </source>
</evidence>
<feature type="short sequence motif" description="'KMSKS' region" evidence="8">
    <location>
        <begin position="262"/>
        <end position="266"/>
    </location>
</feature>
<dbReference type="Pfam" id="PF19269">
    <property type="entry name" value="Anticodon_2"/>
    <property type="match status" value="1"/>
</dbReference>
<feature type="domain" description="Aminoacyl-tRNA synthetase class I anticodon-binding" evidence="10">
    <location>
        <begin position="362"/>
        <end position="516"/>
    </location>
</feature>
<dbReference type="CDD" id="cd00808">
    <property type="entry name" value="GluRS_core"/>
    <property type="match status" value="1"/>
</dbReference>
<accession>A0A4R3KXI6</accession>
<dbReference type="HAMAP" id="MF_00022">
    <property type="entry name" value="Glu_tRNA_synth_type1"/>
    <property type="match status" value="1"/>
</dbReference>
<dbReference type="SUPFAM" id="SSF48163">
    <property type="entry name" value="An anticodon-binding domain of class I aminoacyl-tRNA synthetases"/>
    <property type="match status" value="1"/>
</dbReference>
<dbReference type="EMBL" id="SMAD01000002">
    <property type="protein sequence ID" value="TCS89180.1"/>
    <property type="molecule type" value="Genomic_DNA"/>
</dbReference>
<feature type="short sequence motif" description="'HIGH' region" evidence="8">
    <location>
        <begin position="11"/>
        <end position="21"/>
    </location>
</feature>
<evidence type="ECO:0000313" key="12">
    <source>
        <dbReference type="Proteomes" id="UP000295807"/>
    </source>
</evidence>
<dbReference type="InterPro" id="IPR045462">
    <property type="entry name" value="aa-tRNA-synth_I_cd-bd"/>
</dbReference>
<dbReference type="InterPro" id="IPR008925">
    <property type="entry name" value="aa_tRNA-synth_I_cd-bd_sf"/>
</dbReference>
<dbReference type="InterPro" id="IPR049940">
    <property type="entry name" value="GluQ/Sye"/>
</dbReference>
<dbReference type="GO" id="GO:0004818">
    <property type="term" value="F:glutamate-tRNA ligase activity"/>
    <property type="evidence" value="ECO:0007669"/>
    <property type="project" value="UniProtKB-UniRule"/>
</dbReference>
<dbReference type="RefSeq" id="WP_132128265.1">
    <property type="nucleotide sequence ID" value="NZ_CP042432.1"/>
</dbReference>
<dbReference type="PANTHER" id="PTHR43311">
    <property type="entry name" value="GLUTAMATE--TRNA LIGASE"/>
    <property type="match status" value="1"/>
</dbReference>
<keyword evidence="12" id="KW-1185">Reference proteome</keyword>
<evidence type="ECO:0000256" key="2">
    <source>
        <dbReference type="ARBA" id="ARBA00022490"/>
    </source>
</evidence>
<organism evidence="11 12">
    <name type="scientific">Anseongella ginsenosidimutans</name>
    <dbReference type="NCBI Taxonomy" id="496056"/>
    <lineage>
        <taxon>Bacteria</taxon>
        <taxon>Pseudomonadati</taxon>
        <taxon>Bacteroidota</taxon>
        <taxon>Sphingobacteriia</taxon>
        <taxon>Sphingobacteriales</taxon>
        <taxon>Sphingobacteriaceae</taxon>
        <taxon>Anseongella</taxon>
    </lineage>
</organism>
<protein>
    <recommendedName>
        <fullName evidence="8">Glutamate--tRNA ligase</fullName>
        <ecNumber evidence="8">6.1.1.17</ecNumber>
    </recommendedName>
    <alternativeName>
        <fullName evidence="8">Glutamyl-tRNA synthetase</fullName>
        <shortName evidence="8">GluRS</shortName>
    </alternativeName>
</protein>
<evidence type="ECO:0000313" key="11">
    <source>
        <dbReference type="EMBL" id="TCS89180.1"/>
    </source>
</evidence>
<dbReference type="AlphaFoldDB" id="A0A4R3KXI6"/>
<dbReference type="InterPro" id="IPR000924">
    <property type="entry name" value="Glu/Gln-tRNA-synth"/>
</dbReference>
<comment type="similarity">
    <text evidence="1 8">Belongs to the class-I aminoacyl-tRNA synthetase family. Glutamate--tRNA ligase type 1 subfamily.</text>
</comment>
<evidence type="ECO:0000256" key="1">
    <source>
        <dbReference type="ARBA" id="ARBA00007894"/>
    </source>
</evidence>
<comment type="catalytic activity">
    <reaction evidence="8">
        <text>tRNA(Glu) + L-glutamate + ATP = L-glutamyl-tRNA(Glu) + AMP + diphosphate</text>
        <dbReference type="Rhea" id="RHEA:23540"/>
        <dbReference type="Rhea" id="RHEA-COMP:9663"/>
        <dbReference type="Rhea" id="RHEA-COMP:9680"/>
        <dbReference type="ChEBI" id="CHEBI:29985"/>
        <dbReference type="ChEBI" id="CHEBI:30616"/>
        <dbReference type="ChEBI" id="CHEBI:33019"/>
        <dbReference type="ChEBI" id="CHEBI:78442"/>
        <dbReference type="ChEBI" id="CHEBI:78520"/>
        <dbReference type="ChEBI" id="CHEBI:456215"/>
        <dbReference type="EC" id="6.1.1.17"/>
    </reaction>
</comment>
<dbReference type="InterPro" id="IPR020058">
    <property type="entry name" value="Glu/Gln-tRNA-synth_Ib_cat-dom"/>
</dbReference>
<dbReference type="PRINTS" id="PR00987">
    <property type="entry name" value="TRNASYNTHGLU"/>
</dbReference>
<feature type="binding site" evidence="8">
    <location>
        <position position="265"/>
    </location>
    <ligand>
        <name>ATP</name>
        <dbReference type="ChEBI" id="CHEBI:30616"/>
    </ligand>
</feature>
<sequence length="520" mass="59233">MEKKVRVRFAPSPTGPLHMGGIRTALYNYLFARKHGGDFLLRIEDTDQNRYVPGAENYIVEALRWCGIPPNEGAGFGDGPFSPYRQSERKEHYRLYAEQLVQQGSAYYAFDTPEELDALRERLKAEKSAVQQYGPSTREGMNNSLSLDKEEVRSRIERGEPYVIRMKMPASGEVVFRDIIRGEVRVQTATLDDKVLFKSDGMPTYHLANVVDDHLMEISHVIRGEEWLPSTPLHVLLYRLFGWEQPEFAHLPLLLKPDGNGKLSKRDGDRLGFPVFPLEWKDPISGETSSGYREKGFFPEAFINMLALLGWSPADEREIMNLRELTEAFQLEKVHKAGSKYNYEKALWFNQQYLQQQSDHELAGLFLPLLAEKGVQASEAFTTRVAGLVKERCSLSADLWEQSWFFFLRPESYDTESVKKKWDAGKKAFFDKVIQLFESDQALWAADAASSPEPVPGEQLLEEKFKALMQEEGLKPGEVMLPLRIMLTGGKFGPAVFSIAALLGREETIYRIRTALPAFD</sequence>
<keyword evidence="3 8" id="KW-0436">Ligase</keyword>
<dbReference type="InterPro" id="IPR014729">
    <property type="entry name" value="Rossmann-like_a/b/a_fold"/>
</dbReference>
<keyword evidence="7 8" id="KW-0030">Aminoacyl-tRNA synthetase</keyword>
<dbReference type="Gene3D" id="3.40.50.620">
    <property type="entry name" value="HUPs"/>
    <property type="match status" value="1"/>
</dbReference>
<evidence type="ECO:0000259" key="9">
    <source>
        <dbReference type="Pfam" id="PF00749"/>
    </source>
</evidence>
<evidence type="ECO:0000259" key="10">
    <source>
        <dbReference type="Pfam" id="PF19269"/>
    </source>
</evidence>
<dbReference type="Gene3D" id="1.10.10.350">
    <property type="match status" value="1"/>
</dbReference>
<dbReference type="PANTHER" id="PTHR43311:SF2">
    <property type="entry name" value="GLUTAMATE--TRNA LIGASE, MITOCHONDRIAL-RELATED"/>
    <property type="match status" value="1"/>
</dbReference>
<dbReference type="GO" id="GO:0005524">
    <property type="term" value="F:ATP binding"/>
    <property type="evidence" value="ECO:0007669"/>
    <property type="project" value="UniProtKB-UniRule"/>
</dbReference>
<comment type="subcellular location">
    <subcellularLocation>
        <location evidence="8">Cytoplasm</location>
    </subcellularLocation>
</comment>
<dbReference type="InterPro" id="IPR020751">
    <property type="entry name" value="aa-tRNA-synth_I_codon-bd_sub2"/>
</dbReference>
<name>A0A4R3KXI6_9SPHI</name>
<evidence type="ECO:0000256" key="4">
    <source>
        <dbReference type="ARBA" id="ARBA00022741"/>
    </source>
</evidence>
<gene>
    <name evidence="8" type="primary">gltX</name>
    <name evidence="11" type="ORF">EDD80_102374</name>
</gene>
<dbReference type="NCBIfam" id="TIGR00464">
    <property type="entry name" value="gltX_bact"/>
    <property type="match status" value="1"/>
</dbReference>
<dbReference type="GO" id="GO:0000049">
    <property type="term" value="F:tRNA binding"/>
    <property type="evidence" value="ECO:0007669"/>
    <property type="project" value="InterPro"/>
</dbReference>
<dbReference type="SUPFAM" id="SSF52374">
    <property type="entry name" value="Nucleotidylyl transferase"/>
    <property type="match status" value="1"/>
</dbReference>
<feature type="domain" description="Glutamyl/glutaminyl-tRNA synthetase class Ib catalytic" evidence="9">
    <location>
        <begin position="4"/>
        <end position="345"/>
    </location>
</feature>
<dbReference type="InterPro" id="IPR001412">
    <property type="entry name" value="aa-tRNA-synth_I_CS"/>
</dbReference>
<dbReference type="OrthoDB" id="9807503at2"/>
<dbReference type="Pfam" id="PF00749">
    <property type="entry name" value="tRNA-synt_1c"/>
    <property type="match status" value="1"/>
</dbReference>
<dbReference type="PROSITE" id="PS00178">
    <property type="entry name" value="AA_TRNA_LIGASE_I"/>
    <property type="match status" value="1"/>
</dbReference>
<dbReference type="Proteomes" id="UP000295807">
    <property type="component" value="Unassembled WGS sequence"/>
</dbReference>
<keyword evidence="6 8" id="KW-0648">Protein biosynthesis</keyword>
<evidence type="ECO:0000256" key="3">
    <source>
        <dbReference type="ARBA" id="ARBA00022598"/>
    </source>
</evidence>
<dbReference type="GO" id="GO:0006424">
    <property type="term" value="P:glutamyl-tRNA aminoacylation"/>
    <property type="evidence" value="ECO:0007669"/>
    <property type="project" value="UniProtKB-UniRule"/>
</dbReference>
<dbReference type="EC" id="6.1.1.17" evidence="8"/>
<comment type="caution">
    <text evidence="11">The sequence shown here is derived from an EMBL/GenBank/DDBJ whole genome shotgun (WGS) entry which is preliminary data.</text>
</comment>
<dbReference type="InterPro" id="IPR004527">
    <property type="entry name" value="Glu-tRNA-ligase_bac/mito"/>
</dbReference>
<dbReference type="FunFam" id="3.40.50.620:FF:000127">
    <property type="entry name" value="Glutamate--tRNA ligase"/>
    <property type="match status" value="1"/>
</dbReference>
<comment type="caution">
    <text evidence="8">Lacks conserved residue(s) required for the propagation of feature annotation.</text>
</comment>
<proteinExistence type="inferred from homology"/>
<comment type="function">
    <text evidence="8">Catalyzes the attachment of glutamate to tRNA(Glu) in a two-step reaction: glutamate is first activated by ATP to form Glu-AMP and then transferred to the acceptor end of tRNA(Glu).</text>
</comment>
<keyword evidence="2 8" id="KW-0963">Cytoplasm</keyword>
<dbReference type="GO" id="GO:0005829">
    <property type="term" value="C:cytosol"/>
    <property type="evidence" value="ECO:0007669"/>
    <property type="project" value="TreeGrafter"/>
</dbReference>
<dbReference type="InterPro" id="IPR033910">
    <property type="entry name" value="GluRS_core"/>
</dbReference>
<keyword evidence="5 8" id="KW-0067">ATP-binding</keyword>
<dbReference type="GO" id="GO:0008270">
    <property type="term" value="F:zinc ion binding"/>
    <property type="evidence" value="ECO:0007669"/>
    <property type="project" value="InterPro"/>
</dbReference>
<comment type="subunit">
    <text evidence="8">Monomer.</text>
</comment>
<evidence type="ECO:0000256" key="8">
    <source>
        <dbReference type="HAMAP-Rule" id="MF_00022"/>
    </source>
</evidence>
<keyword evidence="4 8" id="KW-0547">Nucleotide-binding</keyword>
<evidence type="ECO:0000256" key="5">
    <source>
        <dbReference type="ARBA" id="ARBA00022840"/>
    </source>
</evidence>
<reference evidence="11 12" key="1">
    <citation type="submission" date="2019-03" db="EMBL/GenBank/DDBJ databases">
        <title>Genomic Encyclopedia of Type Strains, Phase IV (KMG-IV): sequencing the most valuable type-strain genomes for metagenomic binning, comparative biology and taxonomic classification.</title>
        <authorList>
            <person name="Goeker M."/>
        </authorList>
    </citation>
    <scope>NUCLEOTIDE SEQUENCE [LARGE SCALE GENOMIC DNA]</scope>
    <source>
        <strain evidence="11 12">DSM 21100</strain>
    </source>
</reference>
<evidence type="ECO:0000256" key="7">
    <source>
        <dbReference type="ARBA" id="ARBA00023146"/>
    </source>
</evidence>